<dbReference type="Gene3D" id="3.50.50.60">
    <property type="entry name" value="FAD/NAD(P)-binding domain"/>
    <property type="match status" value="1"/>
</dbReference>
<proteinExistence type="predicted"/>
<dbReference type="PRINTS" id="PR00420">
    <property type="entry name" value="RNGMNOXGNASE"/>
</dbReference>
<comment type="caution">
    <text evidence="1">The sequence shown here is derived from an EMBL/GenBank/DDBJ whole genome shotgun (WGS) entry which is preliminary data.</text>
</comment>
<dbReference type="EC" id="1.-.-.-" evidence="1"/>
<dbReference type="InterPro" id="IPR036188">
    <property type="entry name" value="FAD/NAD-bd_sf"/>
</dbReference>
<dbReference type="SUPFAM" id="SSF51905">
    <property type="entry name" value="FAD/NAD(P)-binding domain"/>
    <property type="match status" value="1"/>
</dbReference>
<gene>
    <name evidence="1" type="ORF">ACFQDI_07870</name>
</gene>
<dbReference type="PANTHER" id="PTHR43747:SF1">
    <property type="entry name" value="SLR1998 PROTEIN"/>
    <property type="match status" value="1"/>
</dbReference>
<protein>
    <submittedName>
        <fullName evidence="1">NAD(P)/FAD-dependent oxidoreductase</fullName>
        <ecNumber evidence="1">1.-.-.-</ecNumber>
    </submittedName>
</protein>
<name>A0ABW0KPT7_9BACT</name>
<accession>A0ABW0KPT7</accession>
<sequence>MSSTPRIAILGAGPAGSALAAMLARQGIQSLVFDDEKRPAMLVGESLIPGIVAILQRMGIEDKVAAISQFKPGASFIHHRGTQMHFDFRTVAGRLPAYAYNVPRPAFDDVIKTHAQSLGVRFVKHRAGLLAHPGGSPELTLDAAALAAGGYENGSKPDLIIDCSGRTRTSARLLGIGAETGPRRDTAHFAHFTGIEHPYPAGQIVITYHPWGWSWRIPLPDSLSFGIVMHPKSLPEFGANAEERLDRVLATDPALSALTSNRKRVSDTYTYTNYQLISDRAHGPGWVSAGDAFGFVDPMLSPGVFLALDAAESLSAMFARQGEKLLDQPERLLKELGRYEKRQRAWHEAWHELIEYFYDGRIVAFYERGMQLKKDYPGRFSNMMESISSRTLALMASGASTLSTCSRMYLKGCSRWLLNRERAKELALP</sequence>
<dbReference type="InterPro" id="IPR050816">
    <property type="entry name" value="Flavin-dep_Halogenase_NPB"/>
</dbReference>
<evidence type="ECO:0000313" key="1">
    <source>
        <dbReference type="EMBL" id="MFC5454763.1"/>
    </source>
</evidence>
<dbReference type="Pfam" id="PF04820">
    <property type="entry name" value="Trp_halogenase"/>
    <property type="match status" value="2"/>
</dbReference>
<keyword evidence="2" id="KW-1185">Reference proteome</keyword>
<dbReference type="RefSeq" id="WP_377165174.1">
    <property type="nucleotide sequence ID" value="NZ_JBHSMQ010000002.1"/>
</dbReference>
<dbReference type="PANTHER" id="PTHR43747">
    <property type="entry name" value="FAD-BINDING PROTEIN"/>
    <property type="match status" value="1"/>
</dbReference>
<dbReference type="Proteomes" id="UP001596052">
    <property type="component" value="Unassembled WGS sequence"/>
</dbReference>
<dbReference type="EMBL" id="JBHSMQ010000002">
    <property type="protein sequence ID" value="MFC5454763.1"/>
    <property type="molecule type" value="Genomic_DNA"/>
</dbReference>
<organism evidence="1 2">
    <name type="scientific">Prosthecobacter fluviatilis</name>
    <dbReference type="NCBI Taxonomy" id="445931"/>
    <lineage>
        <taxon>Bacteria</taxon>
        <taxon>Pseudomonadati</taxon>
        <taxon>Verrucomicrobiota</taxon>
        <taxon>Verrucomicrobiia</taxon>
        <taxon>Verrucomicrobiales</taxon>
        <taxon>Verrucomicrobiaceae</taxon>
        <taxon>Prosthecobacter</taxon>
    </lineage>
</organism>
<keyword evidence="1" id="KW-0560">Oxidoreductase</keyword>
<dbReference type="GO" id="GO:0016491">
    <property type="term" value="F:oxidoreductase activity"/>
    <property type="evidence" value="ECO:0007669"/>
    <property type="project" value="UniProtKB-KW"/>
</dbReference>
<reference evidence="2" key="1">
    <citation type="journal article" date="2019" name="Int. J. Syst. Evol. Microbiol.">
        <title>The Global Catalogue of Microorganisms (GCM) 10K type strain sequencing project: providing services to taxonomists for standard genome sequencing and annotation.</title>
        <authorList>
            <consortium name="The Broad Institute Genomics Platform"/>
            <consortium name="The Broad Institute Genome Sequencing Center for Infectious Disease"/>
            <person name="Wu L."/>
            <person name="Ma J."/>
        </authorList>
    </citation>
    <scope>NUCLEOTIDE SEQUENCE [LARGE SCALE GENOMIC DNA]</scope>
    <source>
        <strain evidence="2">CGMCC 4.1469</strain>
    </source>
</reference>
<dbReference type="InterPro" id="IPR006905">
    <property type="entry name" value="Flavin_halogenase"/>
</dbReference>
<evidence type="ECO:0000313" key="2">
    <source>
        <dbReference type="Proteomes" id="UP001596052"/>
    </source>
</evidence>